<keyword evidence="3" id="KW-1185">Reference proteome</keyword>
<name>A0ABS2PID6_9BACL</name>
<organism evidence="2 3">
    <name type="scientific">Geomicrobium sediminis</name>
    <dbReference type="NCBI Taxonomy" id="1347788"/>
    <lineage>
        <taxon>Bacteria</taxon>
        <taxon>Bacillati</taxon>
        <taxon>Bacillota</taxon>
        <taxon>Bacilli</taxon>
        <taxon>Bacillales</taxon>
        <taxon>Geomicrobium</taxon>
    </lineage>
</organism>
<evidence type="ECO:0000313" key="2">
    <source>
        <dbReference type="EMBL" id="MBM7635199.1"/>
    </source>
</evidence>
<proteinExistence type="predicted"/>
<gene>
    <name evidence="2" type="ORF">JOD17_004348</name>
</gene>
<dbReference type="RefSeq" id="WP_204699904.1">
    <property type="nucleotide sequence ID" value="NZ_JAFBEC010000031.1"/>
</dbReference>
<feature type="transmembrane region" description="Helical" evidence="1">
    <location>
        <begin position="36"/>
        <end position="56"/>
    </location>
</feature>
<keyword evidence="1" id="KW-0472">Membrane</keyword>
<feature type="transmembrane region" description="Helical" evidence="1">
    <location>
        <begin position="6"/>
        <end position="24"/>
    </location>
</feature>
<reference evidence="2 3" key="1">
    <citation type="submission" date="2021-01" db="EMBL/GenBank/DDBJ databases">
        <title>Genomic Encyclopedia of Type Strains, Phase IV (KMG-IV): sequencing the most valuable type-strain genomes for metagenomic binning, comparative biology and taxonomic classification.</title>
        <authorList>
            <person name="Goeker M."/>
        </authorList>
    </citation>
    <scope>NUCLEOTIDE SEQUENCE [LARGE SCALE GENOMIC DNA]</scope>
    <source>
        <strain evidence="2 3">DSM 25540</strain>
    </source>
</reference>
<sequence length="89" mass="9465">MEPIVLVSIIGVAVFILMFVGASLKPVKWIGNGAIRLLLGAVALFLINLFGNLAGIHMPINLFTASIAGFLGIPGVLMLFAVHFFVLPF</sequence>
<comment type="caution">
    <text evidence="2">The sequence shown here is derived from an EMBL/GenBank/DDBJ whole genome shotgun (WGS) entry which is preliminary data.</text>
</comment>
<protein>
    <submittedName>
        <fullName evidence="2">Inhibitor of the pro-sigma K processing machinery</fullName>
    </submittedName>
</protein>
<keyword evidence="1" id="KW-1133">Transmembrane helix</keyword>
<dbReference type="NCBIfam" id="TIGR02862">
    <property type="entry name" value="spore_BofA"/>
    <property type="match status" value="1"/>
</dbReference>
<evidence type="ECO:0000313" key="3">
    <source>
        <dbReference type="Proteomes" id="UP000741863"/>
    </source>
</evidence>
<dbReference type="EMBL" id="JAFBEC010000031">
    <property type="protein sequence ID" value="MBM7635199.1"/>
    <property type="molecule type" value="Genomic_DNA"/>
</dbReference>
<evidence type="ECO:0000256" key="1">
    <source>
        <dbReference type="SAM" id="Phobius"/>
    </source>
</evidence>
<feature type="transmembrane region" description="Helical" evidence="1">
    <location>
        <begin position="62"/>
        <end position="87"/>
    </location>
</feature>
<dbReference type="InterPro" id="IPR010001">
    <property type="entry name" value="BofA"/>
</dbReference>
<keyword evidence="1" id="KW-0812">Transmembrane</keyword>
<accession>A0ABS2PID6</accession>
<dbReference type="Pfam" id="PF07441">
    <property type="entry name" value="BofA"/>
    <property type="match status" value="1"/>
</dbReference>
<dbReference type="Proteomes" id="UP000741863">
    <property type="component" value="Unassembled WGS sequence"/>
</dbReference>